<organism evidence="4 5">
    <name type="scientific">Pedobacter cryophilus</name>
    <dbReference type="NCBI Taxonomy" id="2571271"/>
    <lineage>
        <taxon>Bacteria</taxon>
        <taxon>Pseudomonadati</taxon>
        <taxon>Bacteroidota</taxon>
        <taxon>Sphingobacteriia</taxon>
        <taxon>Sphingobacteriales</taxon>
        <taxon>Sphingobacteriaceae</taxon>
        <taxon>Pedobacter</taxon>
    </lineage>
</organism>
<keyword evidence="5" id="KW-1185">Reference proteome</keyword>
<dbReference type="Gene3D" id="2.60.40.790">
    <property type="match status" value="1"/>
</dbReference>
<dbReference type="CDD" id="cd06464">
    <property type="entry name" value="ACD_sHsps-like"/>
    <property type="match status" value="1"/>
</dbReference>
<reference evidence="4 5" key="1">
    <citation type="submission" date="2019-04" db="EMBL/GenBank/DDBJ databases">
        <title>Pedobacter sp. AR-3-17 sp. nov., isolated from Arctic soil.</title>
        <authorList>
            <person name="Dahal R.H."/>
            <person name="Kim D.-U."/>
        </authorList>
    </citation>
    <scope>NUCLEOTIDE SEQUENCE [LARGE SCALE GENOMIC DNA]</scope>
    <source>
        <strain evidence="4 5">AR-3-17</strain>
    </source>
</reference>
<dbReference type="PANTHER" id="PTHR11527">
    <property type="entry name" value="HEAT-SHOCK PROTEIN 20 FAMILY MEMBER"/>
    <property type="match status" value="1"/>
</dbReference>
<dbReference type="PROSITE" id="PS01031">
    <property type="entry name" value="SHSP"/>
    <property type="match status" value="1"/>
</dbReference>
<dbReference type="Proteomes" id="UP000308181">
    <property type="component" value="Unassembled WGS sequence"/>
</dbReference>
<dbReference type="SUPFAM" id="SSF49764">
    <property type="entry name" value="HSP20-like chaperones"/>
    <property type="match status" value="1"/>
</dbReference>
<evidence type="ECO:0000313" key="4">
    <source>
        <dbReference type="EMBL" id="TKB96223.1"/>
    </source>
</evidence>
<dbReference type="Pfam" id="PF00011">
    <property type="entry name" value="HSP20"/>
    <property type="match status" value="1"/>
</dbReference>
<dbReference type="InterPro" id="IPR002068">
    <property type="entry name" value="A-crystallin/Hsp20_dom"/>
</dbReference>
<sequence length="133" mass="15419">MTLRAQFSLNFFDSDRYLDAFSKETINHQPAVNINETEKELVIELVAPGLKKEDFKIFVENGIITISVEKEEDKMEHFIKHEFNYCSFSRSFTLPEKVIIEGIKAKYENGILQIHLAKRGENPSKPKLEIKVT</sequence>
<dbReference type="AlphaFoldDB" id="A0A4V5NWT3"/>
<evidence type="ECO:0000256" key="2">
    <source>
        <dbReference type="RuleBase" id="RU003616"/>
    </source>
</evidence>
<evidence type="ECO:0000256" key="1">
    <source>
        <dbReference type="PROSITE-ProRule" id="PRU00285"/>
    </source>
</evidence>
<name>A0A4V5NWT3_9SPHI</name>
<dbReference type="RefSeq" id="WP_136827090.1">
    <property type="nucleotide sequence ID" value="NZ_SWBP01000005.1"/>
</dbReference>
<dbReference type="EMBL" id="SWBP01000005">
    <property type="protein sequence ID" value="TKB96223.1"/>
    <property type="molecule type" value="Genomic_DNA"/>
</dbReference>
<comment type="similarity">
    <text evidence="1 2">Belongs to the small heat shock protein (HSP20) family.</text>
</comment>
<evidence type="ECO:0000313" key="5">
    <source>
        <dbReference type="Proteomes" id="UP000308181"/>
    </source>
</evidence>
<protein>
    <submittedName>
        <fullName evidence="4">Hsp20/alpha crystallin family protein</fullName>
    </submittedName>
</protein>
<feature type="domain" description="SHSP" evidence="3">
    <location>
        <begin position="23"/>
        <end position="133"/>
    </location>
</feature>
<comment type="caution">
    <text evidence="4">The sequence shown here is derived from an EMBL/GenBank/DDBJ whole genome shotgun (WGS) entry which is preliminary data.</text>
</comment>
<accession>A0A4V5NWT3</accession>
<proteinExistence type="inferred from homology"/>
<evidence type="ECO:0000259" key="3">
    <source>
        <dbReference type="PROSITE" id="PS01031"/>
    </source>
</evidence>
<dbReference type="OrthoDB" id="9814487at2"/>
<gene>
    <name evidence="4" type="ORF">FA046_13625</name>
</gene>
<dbReference type="InterPro" id="IPR031107">
    <property type="entry name" value="Small_HSP"/>
</dbReference>
<dbReference type="InterPro" id="IPR008978">
    <property type="entry name" value="HSP20-like_chaperone"/>
</dbReference>